<dbReference type="SUPFAM" id="SSF51735">
    <property type="entry name" value="NAD(P)-binding Rossmann-fold domains"/>
    <property type="match status" value="1"/>
</dbReference>
<dbReference type="Pfam" id="PF00107">
    <property type="entry name" value="ADH_zinc_N"/>
    <property type="match status" value="1"/>
</dbReference>
<keyword evidence="5" id="KW-0560">Oxidoreductase</keyword>
<name>A0A1I6FT74_9EURY</name>
<dbReference type="SUPFAM" id="SSF50129">
    <property type="entry name" value="GroES-like"/>
    <property type="match status" value="1"/>
</dbReference>
<dbReference type="EMBL" id="FOYS01000001">
    <property type="protein sequence ID" value="SFR33007.1"/>
    <property type="molecule type" value="Genomic_DNA"/>
</dbReference>
<comment type="similarity">
    <text evidence="2">Belongs to the zinc-containing alcohol dehydrogenase family.</text>
</comment>
<dbReference type="Proteomes" id="UP000243250">
    <property type="component" value="Unassembled WGS sequence"/>
</dbReference>
<evidence type="ECO:0000256" key="2">
    <source>
        <dbReference type="ARBA" id="ARBA00008072"/>
    </source>
</evidence>
<dbReference type="OrthoDB" id="168897at2157"/>
<keyword evidence="3" id="KW-0479">Metal-binding</keyword>
<dbReference type="GO" id="GO:0046872">
    <property type="term" value="F:metal ion binding"/>
    <property type="evidence" value="ECO:0007669"/>
    <property type="project" value="UniProtKB-KW"/>
</dbReference>
<evidence type="ECO:0000256" key="4">
    <source>
        <dbReference type="ARBA" id="ARBA00022833"/>
    </source>
</evidence>
<evidence type="ECO:0000256" key="5">
    <source>
        <dbReference type="ARBA" id="ARBA00023002"/>
    </source>
</evidence>
<dbReference type="CDD" id="cd08255">
    <property type="entry name" value="2-desacetyl-2-hydroxyethyl_bacteriochlorophyllide_like"/>
    <property type="match status" value="1"/>
</dbReference>
<dbReference type="Gene3D" id="3.40.50.720">
    <property type="entry name" value="NAD(P)-binding Rossmann-like Domain"/>
    <property type="match status" value="1"/>
</dbReference>
<dbReference type="PANTHER" id="PTHR43350">
    <property type="entry name" value="NAD-DEPENDENT ALCOHOL DEHYDROGENASE"/>
    <property type="match status" value="1"/>
</dbReference>
<dbReference type="InterPro" id="IPR013149">
    <property type="entry name" value="ADH-like_C"/>
</dbReference>
<dbReference type="InterPro" id="IPR011032">
    <property type="entry name" value="GroES-like_sf"/>
</dbReference>
<evidence type="ECO:0000313" key="8">
    <source>
        <dbReference type="Proteomes" id="UP000243250"/>
    </source>
</evidence>
<dbReference type="Gene3D" id="3.90.180.10">
    <property type="entry name" value="Medium-chain alcohol dehydrogenases, catalytic domain"/>
    <property type="match status" value="2"/>
</dbReference>
<proteinExistence type="inferred from homology"/>
<dbReference type="PANTHER" id="PTHR43350:SF19">
    <property type="entry name" value="D-GULOSIDE 3-DEHYDROGENASE"/>
    <property type="match status" value="1"/>
</dbReference>
<protein>
    <submittedName>
        <fullName evidence="7">2-desacetyl-2-hydroxyethyl bacteriochlorophyllide A dehydrogenase</fullName>
    </submittedName>
</protein>
<evidence type="ECO:0000313" key="7">
    <source>
        <dbReference type="EMBL" id="SFR33007.1"/>
    </source>
</evidence>
<gene>
    <name evidence="7" type="ORF">SAMN04488124_0224</name>
</gene>
<sequence length="337" mass="36258">MTDARRVRFLGPRTVATETVPMPLPDDDEVRVETRVSALSPGTELLVYRDCVPGDVPLDATIDGLDEPFSYPLSYGYAAVGVVTAVGDAVDESWVGRRVFAFHPHASHFCVSPESLVPLPAEVSDEDAAMLATVETATGFAMDGRPGIGERVAVFGQGVVGLLTTALLSQFPLSQLVTVDCHDARRERSRSLGADVVFGADVGEDGLMDALSGDGRTDLTYELSGNPAALSDALAVTGDDGRLVVGSWYGEKPVALDLGGRFHRSGIEIRSSQVSRLAPEHTGRWDKSRRLDYALDSLSRLSPSSLVTHRFPVEDAADAYRLLDRRPEDAVQVLLTY</sequence>
<evidence type="ECO:0000259" key="6">
    <source>
        <dbReference type="Pfam" id="PF00107"/>
    </source>
</evidence>
<dbReference type="InterPro" id="IPR036291">
    <property type="entry name" value="NAD(P)-bd_dom_sf"/>
</dbReference>
<keyword evidence="4" id="KW-0862">Zinc</keyword>
<feature type="domain" description="Alcohol dehydrogenase-like C-terminal" evidence="6">
    <location>
        <begin position="160"/>
        <end position="275"/>
    </location>
</feature>
<accession>A0A1I6FT74</accession>
<reference evidence="8" key="1">
    <citation type="submission" date="2016-10" db="EMBL/GenBank/DDBJ databases">
        <authorList>
            <person name="Varghese N."/>
            <person name="Submissions S."/>
        </authorList>
    </citation>
    <scope>NUCLEOTIDE SEQUENCE [LARGE SCALE GENOMIC DNA]</scope>
    <source>
        <strain evidence="8">CGMCC 1.8711</strain>
    </source>
</reference>
<evidence type="ECO:0000256" key="3">
    <source>
        <dbReference type="ARBA" id="ARBA00022723"/>
    </source>
</evidence>
<organism evidence="7 8">
    <name type="scientific">Halogeometricum limi</name>
    <dbReference type="NCBI Taxonomy" id="555875"/>
    <lineage>
        <taxon>Archaea</taxon>
        <taxon>Methanobacteriati</taxon>
        <taxon>Methanobacteriota</taxon>
        <taxon>Stenosarchaea group</taxon>
        <taxon>Halobacteria</taxon>
        <taxon>Halobacteriales</taxon>
        <taxon>Haloferacaceae</taxon>
        <taxon>Halogeometricum</taxon>
    </lineage>
</organism>
<dbReference type="STRING" id="555875.SAMN04488124_0224"/>
<evidence type="ECO:0000256" key="1">
    <source>
        <dbReference type="ARBA" id="ARBA00001947"/>
    </source>
</evidence>
<dbReference type="AlphaFoldDB" id="A0A1I6FT74"/>
<dbReference type="GO" id="GO:0016491">
    <property type="term" value="F:oxidoreductase activity"/>
    <property type="evidence" value="ECO:0007669"/>
    <property type="project" value="UniProtKB-KW"/>
</dbReference>
<keyword evidence="8" id="KW-1185">Reference proteome</keyword>
<comment type="cofactor">
    <cofactor evidence="1">
        <name>Zn(2+)</name>
        <dbReference type="ChEBI" id="CHEBI:29105"/>
    </cofactor>
</comment>